<name>A0A098AUV9_DESHA</name>
<dbReference type="CDD" id="cd07585">
    <property type="entry name" value="nitrilase_7"/>
    <property type="match status" value="1"/>
</dbReference>
<dbReference type="RefSeq" id="WP_208925211.1">
    <property type="nucleotide sequence ID" value="NZ_JAYFNZ010000057.1"/>
</dbReference>
<evidence type="ECO:0000256" key="1">
    <source>
        <dbReference type="ARBA" id="ARBA00022801"/>
    </source>
</evidence>
<sequence>MLQDIRIGLTQFEAKVGDTERNLQKITRIAETASTRGVSLLCYPECALHGYSPKDASDIADPLDSTAVARLRECARDLGLLLLVGMVEKSPEGKKPYISQLIVFPDREPEVYRKVHLGRIEQHYFTAGDSFPIFAAVGVRFSVGICWDWHFPELSAICSLKGAEIQFAPHASPVVSGDRKEIWKRYLGARAYDNSVYLCACNLVGTNNRDKEFSGGILVFGPKGEVLAENQDTQEQLFVVDLPAKPINTLRSPKRQSMRDTFFLADRRKELYKELLELEIEKMPQMPHD</sequence>
<dbReference type="PATRIC" id="fig|49338.4.peg.453"/>
<accession>A0A098AUV9</accession>
<dbReference type="Pfam" id="PF00795">
    <property type="entry name" value="CN_hydrolase"/>
    <property type="match status" value="1"/>
</dbReference>
<evidence type="ECO:0000259" key="2">
    <source>
        <dbReference type="PROSITE" id="PS50263"/>
    </source>
</evidence>
<dbReference type="PROSITE" id="PS50263">
    <property type="entry name" value="CN_HYDROLASE"/>
    <property type="match status" value="1"/>
</dbReference>
<dbReference type="EMBL" id="LK996017">
    <property type="protein sequence ID" value="CDX00313.1"/>
    <property type="molecule type" value="Genomic_DNA"/>
</dbReference>
<dbReference type="PANTHER" id="PTHR43674:SF2">
    <property type="entry name" value="BETA-UREIDOPROPIONASE"/>
    <property type="match status" value="1"/>
</dbReference>
<proteinExistence type="predicted"/>
<keyword evidence="1 3" id="KW-0378">Hydrolase</keyword>
<gene>
    <name evidence="3" type="ORF">DPCES_0426</name>
</gene>
<evidence type="ECO:0000313" key="3">
    <source>
        <dbReference type="EMBL" id="CDX00313.1"/>
    </source>
</evidence>
<dbReference type="InterPro" id="IPR003010">
    <property type="entry name" value="C-N_Hydrolase"/>
</dbReference>
<dbReference type="SUPFAM" id="SSF56317">
    <property type="entry name" value="Carbon-nitrogen hydrolase"/>
    <property type="match status" value="1"/>
</dbReference>
<organism evidence="3">
    <name type="scientific">Desulfitobacterium hafniense</name>
    <name type="common">Desulfitobacterium frappieri</name>
    <dbReference type="NCBI Taxonomy" id="49338"/>
    <lineage>
        <taxon>Bacteria</taxon>
        <taxon>Bacillati</taxon>
        <taxon>Bacillota</taxon>
        <taxon>Clostridia</taxon>
        <taxon>Eubacteriales</taxon>
        <taxon>Desulfitobacteriaceae</taxon>
        <taxon>Desulfitobacterium</taxon>
    </lineage>
</organism>
<feature type="domain" description="CN hydrolase" evidence="2">
    <location>
        <begin position="5"/>
        <end position="244"/>
    </location>
</feature>
<protein>
    <submittedName>
        <fullName evidence="3">Hydrolase, carbon-nitrogen</fullName>
    </submittedName>
</protein>
<reference evidence="3" key="1">
    <citation type="submission" date="2014-07" db="EMBL/GenBank/DDBJ databases">
        <authorList>
            <person name="Hornung V.Bastian."/>
        </authorList>
    </citation>
    <scope>NUCLEOTIDE SEQUENCE</scope>
    <source>
        <strain evidence="3">PCE-S</strain>
    </source>
</reference>
<dbReference type="AlphaFoldDB" id="A0A098AUV9"/>
<dbReference type="InterPro" id="IPR036526">
    <property type="entry name" value="C-N_Hydrolase_sf"/>
</dbReference>
<dbReference type="PANTHER" id="PTHR43674">
    <property type="entry name" value="NITRILASE C965.09-RELATED"/>
    <property type="match status" value="1"/>
</dbReference>
<dbReference type="InterPro" id="IPR050345">
    <property type="entry name" value="Aliph_Amidase/BUP"/>
</dbReference>
<dbReference type="GO" id="GO:0016811">
    <property type="term" value="F:hydrolase activity, acting on carbon-nitrogen (but not peptide) bonds, in linear amides"/>
    <property type="evidence" value="ECO:0007669"/>
    <property type="project" value="TreeGrafter"/>
</dbReference>
<dbReference type="Gene3D" id="3.60.110.10">
    <property type="entry name" value="Carbon-nitrogen hydrolase"/>
    <property type="match status" value="1"/>
</dbReference>